<organism evidence="2 3">
    <name type="scientific">Gossypium tomentosum</name>
    <name type="common">Hawaiian cotton</name>
    <name type="synonym">Gossypium sandvicense</name>
    <dbReference type="NCBI Taxonomy" id="34277"/>
    <lineage>
        <taxon>Eukaryota</taxon>
        <taxon>Viridiplantae</taxon>
        <taxon>Streptophyta</taxon>
        <taxon>Embryophyta</taxon>
        <taxon>Tracheophyta</taxon>
        <taxon>Spermatophyta</taxon>
        <taxon>Magnoliopsida</taxon>
        <taxon>eudicotyledons</taxon>
        <taxon>Gunneridae</taxon>
        <taxon>Pentapetalae</taxon>
        <taxon>rosids</taxon>
        <taxon>malvids</taxon>
        <taxon>Malvales</taxon>
        <taxon>Malvaceae</taxon>
        <taxon>Malvoideae</taxon>
        <taxon>Gossypium</taxon>
    </lineage>
</organism>
<evidence type="ECO:0000313" key="2">
    <source>
        <dbReference type="EMBL" id="TYI15006.1"/>
    </source>
</evidence>
<dbReference type="Pfam" id="PF22936">
    <property type="entry name" value="Pol_BBD"/>
    <property type="match status" value="1"/>
</dbReference>
<protein>
    <recommendedName>
        <fullName evidence="1">Retrovirus-related Pol polyprotein from transposon TNT 1-94-like beta-barrel domain-containing protein</fullName>
    </recommendedName>
</protein>
<accession>A0A5D2PGH6</accession>
<dbReference type="EMBL" id="CM017617">
    <property type="protein sequence ID" value="TYI15006.1"/>
    <property type="molecule type" value="Genomic_DNA"/>
</dbReference>
<evidence type="ECO:0000313" key="3">
    <source>
        <dbReference type="Proteomes" id="UP000322667"/>
    </source>
</evidence>
<name>A0A5D2PGH6_GOSTO</name>
<reference evidence="2 3" key="1">
    <citation type="submission" date="2019-07" db="EMBL/GenBank/DDBJ databases">
        <title>WGS assembly of Gossypium tomentosum.</title>
        <authorList>
            <person name="Chen Z.J."/>
            <person name="Sreedasyam A."/>
            <person name="Ando A."/>
            <person name="Song Q."/>
            <person name="De L."/>
            <person name="Hulse-Kemp A."/>
            <person name="Ding M."/>
            <person name="Ye W."/>
            <person name="Kirkbride R."/>
            <person name="Jenkins J."/>
            <person name="Plott C."/>
            <person name="Lovell J."/>
            <person name="Lin Y.-M."/>
            <person name="Vaughn R."/>
            <person name="Liu B."/>
            <person name="Li W."/>
            <person name="Simpson S."/>
            <person name="Scheffler B."/>
            <person name="Saski C."/>
            <person name="Grover C."/>
            <person name="Hu G."/>
            <person name="Conover J."/>
            <person name="Carlson J."/>
            <person name="Shu S."/>
            <person name="Boston L."/>
            <person name="Williams M."/>
            <person name="Peterson D."/>
            <person name="Mcgee K."/>
            <person name="Jones D."/>
            <person name="Wendel J."/>
            <person name="Stelly D."/>
            <person name="Grimwood J."/>
            <person name="Schmutz J."/>
        </authorList>
    </citation>
    <scope>NUCLEOTIDE SEQUENCE [LARGE SCALE GENOMIC DNA]</scope>
    <source>
        <strain evidence="2">7179.01</strain>
    </source>
</reference>
<feature type="domain" description="Retrovirus-related Pol polyprotein from transposon TNT 1-94-like beta-barrel" evidence="1">
    <location>
        <begin position="158"/>
        <end position="234"/>
    </location>
</feature>
<gene>
    <name evidence="2" type="ORF">ES332_A08G158600v1</name>
</gene>
<evidence type="ECO:0000259" key="1">
    <source>
        <dbReference type="Pfam" id="PF22936"/>
    </source>
</evidence>
<keyword evidence="3" id="KW-1185">Reference proteome</keyword>
<dbReference type="Proteomes" id="UP000322667">
    <property type="component" value="Chromosome A08"/>
</dbReference>
<dbReference type="AlphaFoldDB" id="A0A5D2PGH6"/>
<sequence>MADLRLVWLGESWSVRTDLLSMVKIGGLLVKIRSFNFDRMVEWILLFYVGHMQAGLPRGPSGSVRSRPNDDQILHGPSTNCVNVDRSCHTVPEAPWRTKSRAHVFNMDSSTYDSSQFVGIPPRLLELHASDYYDATTYYSNFNTTDSYVPLPIGSMSWCPDSGATNHVYRDTSDFHGFTPYLGKSSLLMGNGVSTEISFIGSAIILTKQKLLHLLNVLCVPSIRKNLLSVSKFATDNNAFFEFHPSYCVIKDIQTQEILMQVQVHDGLYHFSTGSGSLFPSVYNTVLQGCFPTDDVLVA</sequence>
<proteinExistence type="predicted"/>
<dbReference type="InterPro" id="IPR054722">
    <property type="entry name" value="PolX-like_BBD"/>
</dbReference>